<dbReference type="SMART" id="SM00595">
    <property type="entry name" value="MADF"/>
    <property type="match status" value="1"/>
</dbReference>
<keyword evidence="1" id="KW-0175">Coiled coil</keyword>
<reference evidence="4 5" key="1">
    <citation type="submission" date="2015-07" db="EMBL/GenBank/DDBJ databases">
        <title>The genome of Eufriesea mexicana.</title>
        <authorList>
            <person name="Pan H."/>
            <person name="Kapheim K."/>
        </authorList>
    </citation>
    <scope>NUCLEOTIDE SEQUENCE [LARGE SCALE GENOMIC DNA]</scope>
    <source>
        <strain evidence="4">0111107269</strain>
        <tissue evidence="4">Whole body</tissue>
    </source>
</reference>
<evidence type="ECO:0000259" key="3">
    <source>
        <dbReference type="PROSITE" id="PS51029"/>
    </source>
</evidence>
<evidence type="ECO:0000313" key="5">
    <source>
        <dbReference type="Proteomes" id="UP000250275"/>
    </source>
</evidence>
<feature type="region of interest" description="Disordered" evidence="2">
    <location>
        <begin position="225"/>
        <end position="250"/>
    </location>
</feature>
<protein>
    <recommendedName>
        <fullName evidence="3">MADF domain-containing protein</fullName>
    </recommendedName>
</protein>
<dbReference type="AlphaFoldDB" id="A0A310SDD1"/>
<dbReference type="PANTHER" id="PTHR21505">
    <property type="entry name" value="MADF DOMAIN-CONTAINING PROTEIN-RELATED"/>
    <property type="match status" value="1"/>
</dbReference>
<accession>A0A310SDD1</accession>
<dbReference type="PROSITE" id="PS51029">
    <property type="entry name" value="MADF"/>
    <property type="match status" value="1"/>
</dbReference>
<dbReference type="EMBL" id="KQ773953">
    <property type="protein sequence ID" value="OAD52329.1"/>
    <property type="molecule type" value="Genomic_DNA"/>
</dbReference>
<dbReference type="OrthoDB" id="8775784at2759"/>
<dbReference type="PANTHER" id="PTHR21505:SF12">
    <property type="entry name" value="MADF DOMAIN-CONTAINING PROTEIN-RELATED"/>
    <property type="match status" value="1"/>
</dbReference>
<evidence type="ECO:0000313" key="4">
    <source>
        <dbReference type="EMBL" id="OAD52329.1"/>
    </source>
</evidence>
<name>A0A310SDD1_9HYME</name>
<proteinExistence type="predicted"/>
<dbReference type="Pfam" id="PF10545">
    <property type="entry name" value="MADF_DNA_bdg"/>
    <property type="match status" value="1"/>
</dbReference>
<organism evidence="4 5">
    <name type="scientific">Eufriesea mexicana</name>
    <dbReference type="NCBI Taxonomy" id="516756"/>
    <lineage>
        <taxon>Eukaryota</taxon>
        <taxon>Metazoa</taxon>
        <taxon>Ecdysozoa</taxon>
        <taxon>Arthropoda</taxon>
        <taxon>Hexapoda</taxon>
        <taxon>Insecta</taxon>
        <taxon>Pterygota</taxon>
        <taxon>Neoptera</taxon>
        <taxon>Endopterygota</taxon>
        <taxon>Hymenoptera</taxon>
        <taxon>Apocrita</taxon>
        <taxon>Aculeata</taxon>
        <taxon>Apoidea</taxon>
        <taxon>Anthophila</taxon>
        <taxon>Apidae</taxon>
        <taxon>Eufriesea</taxon>
    </lineage>
</organism>
<keyword evidence="5" id="KW-1185">Reference proteome</keyword>
<dbReference type="Proteomes" id="UP000250275">
    <property type="component" value="Unassembled WGS sequence"/>
</dbReference>
<feature type="region of interest" description="Disordered" evidence="2">
    <location>
        <begin position="139"/>
        <end position="161"/>
    </location>
</feature>
<dbReference type="InterPro" id="IPR006578">
    <property type="entry name" value="MADF-dom"/>
</dbReference>
<feature type="coiled-coil region" evidence="1">
    <location>
        <begin position="47"/>
        <end position="81"/>
    </location>
</feature>
<gene>
    <name evidence="4" type="ORF">WN48_01931</name>
</gene>
<evidence type="ECO:0000256" key="2">
    <source>
        <dbReference type="SAM" id="MobiDB-lite"/>
    </source>
</evidence>
<evidence type="ECO:0000256" key="1">
    <source>
        <dbReference type="SAM" id="Coils"/>
    </source>
</evidence>
<sequence length="250" mass="29327">MSTKRAWQKNEIVELISMYKERSVLWNTKDTEHRNREKKTKILHEIALKFNCSVEEIQRKIHNLRNQMSQELKKIRKKTKRGSGTDDVINTCNWPYFQALQFLLPVLTHNNTKSSYTSASMSIKKNEESDVYAINSEKNVKDDDKTNKPMQAQKKRKRENDIEEQLYQSALKRIQQGSDEYDKFGEYVALELKSLRSDYNKSRLKHEIRKAIVRIAEEDLYGSCSTLSTSTPLPSPSIQEEYYQQSSQSC</sequence>
<feature type="domain" description="MADF" evidence="3">
    <location>
        <begin position="14"/>
        <end position="108"/>
    </location>
</feature>